<gene>
    <name evidence="1" type="ORF">UFOPK1740_00146</name>
</gene>
<dbReference type="InterPro" id="IPR001451">
    <property type="entry name" value="Hexapep"/>
</dbReference>
<organism evidence="1">
    <name type="scientific">freshwater metagenome</name>
    <dbReference type="NCBI Taxonomy" id="449393"/>
    <lineage>
        <taxon>unclassified sequences</taxon>
        <taxon>metagenomes</taxon>
        <taxon>ecological metagenomes</taxon>
    </lineage>
</organism>
<protein>
    <submittedName>
        <fullName evidence="1">Unannotated protein</fullName>
    </submittedName>
</protein>
<sequence length="172" mass="18487">MPIYELDGRMPSIDSTAFVHPDAVLIGDVRIGKRASIWPSAVLRGDSSYISVGDETSIQDGTIIHCQTTNPTIIGSRCIIGHNTHLEGCVVEDKCLIGSGSTVLEEALVKSGALVAAQSLVPPGKIIPSNALAMGVPVKIRENAVAENIFEEGVQHYLHLCNLYKRTLREIN</sequence>
<dbReference type="InterPro" id="IPR050484">
    <property type="entry name" value="Transf_Hexapept/Carb_Anhydrase"/>
</dbReference>
<evidence type="ECO:0000313" key="1">
    <source>
        <dbReference type="EMBL" id="CAB4569898.1"/>
    </source>
</evidence>
<accession>A0A6J6E949</accession>
<dbReference type="SUPFAM" id="SSF51161">
    <property type="entry name" value="Trimeric LpxA-like enzymes"/>
    <property type="match status" value="1"/>
</dbReference>
<dbReference type="EMBL" id="CAEZTU010000004">
    <property type="protein sequence ID" value="CAB4569898.1"/>
    <property type="molecule type" value="Genomic_DNA"/>
</dbReference>
<dbReference type="PANTHER" id="PTHR13061">
    <property type="entry name" value="DYNACTIN SUBUNIT P25"/>
    <property type="match status" value="1"/>
</dbReference>
<dbReference type="CDD" id="cd04645">
    <property type="entry name" value="LbH_gamma_CA_like"/>
    <property type="match status" value="1"/>
</dbReference>
<dbReference type="InterPro" id="IPR011004">
    <property type="entry name" value="Trimer_LpxA-like_sf"/>
</dbReference>
<dbReference type="AlphaFoldDB" id="A0A6J6E949"/>
<reference evidence="1" key="1">
    <citation type="submission" date="2020-05" db="EMBL/GenBank/DDBJ databases">
        <authorList>
            <person name="Chiriac C."/>
            <person name="Salcher M."/>
            <person name="Ghai R."/>
            <person name="Kavagutti S V."/>
        </authorList>
    </citation>
    <scope>NUCLEOTIDE SEQUENCE</scope>
</reference>
<dbReference type="Pfam" id="PF00132">
    <property type="entry name" value="Hexapep"/>
    <property type="match status" value="1"/>
</dbReference>
<dbReference type="Gene3D" id="2.160.10.10">
    <property type="entry name" value="Hexapeptide repeat proteins"/>
    <property type="match status" value="1"/>
</dbReference>
<dbReference type="InterPro" id="IPR047324">
    <property type="entry name" value="LbH_gamma_CA-like"/>
</dbReference>
<name>A0A6J6E949_9ZZZZ</name>
<proteinExistence type="predicted"/>
<dbReference type="PANTHER" id="PTHR13061:SF29">
    <property type="entry name" value="GAMMA CARBONIC ANHYDRASE-LIKE 1, MITOCHONDRIAL-RELATED"/>
    <property type="match status" value="1"/>
</dbReference>